<proteinExistence type="inferred from homology"/>
<keyword evidence="5" id="KW-0472">Membrane</keyword>
<keyword evidence="3" id="KW-0812">Transmembrane</keyword>
<evidence type="ECO:0000256" key="4">
    <source>
        <dbReference type="ARBA" id="ARBA00022989"/>
    </source>
</evidence>
<dbReference type="ExpressionAtlas" id="A0A1D6GJY1">
    <property type="expression patterns" value="baseline and differential"/>
</dbReference>
<keyword evidence="4" id="KW-1133">Transmembrane helix</keyword>
<dbReference type="GO" id="GO:0016020">
    <property type="term" value="C:membrane"/>
    <property type="evidence" value="ECO:0007669"/>
    <property type="project" value="UniProtKB-SubCell"/>
</dbReference>
<protein>
    <submittedName>
        <fullName evidence="6">Ethylene-insensitive protein 2</fullName>
    </submittedName>
</protein>
<comment type="subcellular location">
    <subcellularLocation>
        <location evidence="1">Membrane</location>
        <topology evidence="1">Multi-pass membrane protein</topology>
    </subcellularLocation>
</comment>
<sequence length="536" mass="58742">MNSVHSIESLAAGDAQHKLFQTLGPTLLISMAYIDLGKWLVAVDAGSRFGYDLVLLVLFFNFSAILFQYLSTCIGMVTGKNLAEVRFTVIFLVLAVAEIIRGTLASQYNHCAEISLILVDISFGDINLILYFYMTDRSAAWNTIAGMAVGFNLVFEHDNLITAICFASVVVNLLPYTLSRLVKCSDGMYKHVLLSILNECVLHVESDPTTTNLRVLNVMKSDVWEIVADHGVQRRSSHTLGSLFHDHLFSILFIFTGIYLVNYILLSSAADESSETVVMNFQDATELMHQIFTNPAGPIVLLVILLFSSHIISLTCIVSGEVISENFFGVKLPLSAHHLLPKGLAMVLNIYFAKVAGPEGIYQLLIMCPVIQAMLLPSSIIPILRVSSSRLLMGRYRIALCIEIFAFLAFLLVVFTNIIFTAEIMFGTSTWTNNLKGDTGSPAILPYSVVVLISCASIGFTLLLAVTPLKSASNEAQTHLSSMHSQRGALGTTQREATSLKKFEHEEVQSCSVGAVLMGSSEGHKKSVHLRRTLSG</sequence>
<reference evidence="6" key="1">
    <citation type="submission" date="2015-12" db="EMBL/GenBank/DDBJ databases">
        <title>Update maize B73 reference genome by single molecule sequencing technologies.</title>
        <authorList>
            <consortium name="Maize Genome Sequencing Project"/>
            <person name="Ware D."/>
        </authorList>
    </citation>
    <scope>NUCLEOTIDE SEQUENCE</scope>
    <source>
        <tissue evidence="6">Seedling</tissue>
    </source>
</reference>
<dbReference type="InterPro" id="IPR001046">
    <property type="entry name" value="NRAMP_fam"/>
</dbReference>
<comment type="similarity">
    <text evidence="2">Belongs to the NRAMP (TC 2.A.55) family.</text>
</comment>
<name>A0A1D6GJY1_MAIZE</name>
<evidence type="ECO:0000313" key="6">
    <source>
        <dbReference type="EMBL" id="AQK63678.1"/>
    </source>
</evidence>
<dbReference type="PANTHER" id="PTHR11706">
    <property type="entry name" value="SOLUTE CARRIER PROTEIN FAMILY 11 MEMBER"/>
    <property type="match status" value="1"/>
</dbReference>
<gene>
    <name evidence="6" type="ORF">ZEAMMB73_Zm00001d013492</name>
</gene>
<dbReference type="Pfam" id="PF01566">
    <property type="entry name" value="Nramp"/>
    <property type="match status" value="2"/>
</dbReference>
<dbReference type="PANTHER" id="PTHR11706:SF83">
    <property type="entry name" value="ETHYLENE-INSENSITIVE PROTEIN 2"/>
    <property type="match status" value="1"/>
</dbReference>
<dbReference type="EMBL" id="CM000781">
    <property type="protein sequence ID" value="AQK63678.1"/>
    <property type="molecule type" value="Genomic_DNA"/>
</dbReference>
<evidence type="ECO:0000256" key="1">
    <source>
        <dbReference type="ARBA" id="ARBA00004141"/>
    </source>
</evidence>
<dbReference type="AlphaFoldDB" id="A0A1D6GJY1"/>
<dbReference type="GO" id="GO:0046873">
    <property type="term" value="F:metal ion transmembrane transporter activity"/>
    <property type="evidence" value="ECO:0007669"/>
    <property type="project" value="InterPro"/>
</dbReference>
<evidence type="ECO:0000256" key="5">
    <source>
        <dbReference type="ARBA" id="ARBA00023136"/>
    </source>
</evidence>
<accession>A0A1D6GJY1</accession>
<evidence type="ECO:0000256" key="3">
    <source>
        <dbReference type="ARBA" id="ARBA00022692"/>
    </source>
</evidence>
<organism evidence="6">
    <name type="scientific">Zea mays</name>
    <name type="common">Maize</name>
    <dbReference type="NCBI Taxonomy" id="4577"/>
    <lineage>
        <taxon>Eukaryota</taxon>
        <taxon>Viridiplantae</taxon>
        <taxon>Streptophyta</taxon>
        <taxon>Embryophyta</taxon>
        <taxon>Tracheophyta</taxon>
        <taxon>Spermatophyta</taxon>
        <taxon>Magnoliopsida</taxon>
        <taxon>Liliopsida</taxon>
        <taxon>Poales</taxon>
        <taxon>Poaceae</taxon>
        <taxon>PACMAD clade</taxon>
        <taxon>Panicoideae</taxon>
        <taxon>Andropogonodae</taxon>
        <taxon>Andropogoneae</taxon>
        <taxon>Tripsacinae</taxon>
        <taxon>Zea</taxon>
    </lineage>
</organism>
<evidence type="ECO:0000256" key="2">
    <source>
        <dbReference type="ARBA" id="ARBA00009965"/>
    </source>
</evidence>